<accession>A0ABS7FG76</accession>
<feature type="transmembrane region" description="Helical" evidence="1">
    <location>
        <begin position="84"/>
        <end position="105"/>
    </location>
</feature>
<gene>
    <name evidence="3" type="ORF">KIF53_15725</name>
</gene>
<dbReference type="SUPFAM" id="SSF48317">
    <property type="entry name" value="Acid phosphatase/Vanadium-dependent haloperoxidase"/>
    <property type="match status" value="1"/>
</dbReference>
<protein>
    <submittedName>
        <fullName evidence="3">Phosphatase PAP2 family protein</fullName>
    </submittedName>
</protein>
<evidence type="ECO:0000313" key="3">
    <source>
        <dbReference type="EMBL" id="MBW8289082.1"/>
    </source>
</evidence>
<dbReference type="InterPro" id="IPR036938">
    <property type="entry name" value="PAP2/HPO_sf"/>
</dbReference>
<feature type="transmembrane region" description="Helical" evidence="1">
    <location>
        <begin position="53"/>
        <end position="72"/>
    </location>
</feature>
<evidence type="ECO:0000259" key="2">
    <source>
        <dbReference type="Pfam" id="PF14378"/>
    </source>
</evidence>
<name>A0ABS7FG76_9NEIS</name>
<proteinExistence type="predicted"/>
<dbReference type="RefSeq" id="WP_043573487.1">
    <property type="nucleotide sequence ID" value="NZ_CP142381.1"/>
</dbReference>
<comment type="caution">
    <text evidence="3">The sequence shown here is derived from an EMBL/GenBank/DDBJ whole genome shotgun (WGS) entry which is preliminary data.</text>
</comment>
<evidence type="ECO:0000313" key="4">
    <source>
        <dbReference type="Proteomes" id="UP000711178"/>
    </source>
</evidence>
<dbReference type="InterPro" id="IPR026841">
    <property type="entry name" value="Aur1/Ipt1"/>
</dbReference>
<reference evidence="3 4" key="1">
    <citation type="submission" date="2021-05" db="EMBL/GenBank/DDBJ databases">
        <title>Draft Whole Genome Sequencing Of Biosensor Chromobacterium violaceum Strain CV026 Reveals A Regulatory RNA In Chromobacterium violaceum Phenotype Regulatory Network.</title>
        <authorList>
            <person name="Hong K.W."/>
            <person name="Chan K.G."/>
            <person name="Chang C.-Y."/>
        </authorList>
    </citation>
    <scope>NUCLEOTIDE SEQUENCE [LARGE SCALE GENOMIC DNA]</scope>
    <source>
        <strain evidence="3 4">ATCC 31532</strain>
    </source>
</reference>
<feature type="domain" description="Inositolphosphotransferase Aur1/Ipt1" evidence="2">
    <location>
        <begin position="56"/>
        <end position="189"/>
    </location>
</feature>
<feature type="transmembrane region" description="Helical" evidence="1">
    <location>
        <begin position="125"/>
        <end position="145"/>
    </location>
</feature>
<dbReference type="GeneID" id="89685703"/>
<keyword evidence="1" id="KW-0472">Membrane</keyword>
<dbReference type="Proteomes" id="UP000711178">
    <property type="component" value="Unassembled WGS sequence"/>
</dbReference>
<keyword evidence="1" id="KW-1133">Transmembrane helix</keyword>
<feature type="transmembrane region" description="Helical" evidence="1">
    <location>
        <begin position="152"/>
        <end position="171"/>
    </location>
</feature>
<sequence>MMLALSWLPPRLRHMLLGWGAVGCAYTLGSVWPGAPRLLPEWPTDRWIAFDPAAIWLYLSFFLLVPAGFLLAPPDRLPWLRRSMQLCALAAGATFLLLPTTLPYPAVAGGGFHAELLRAALRFDTPHNCLPSLHGALTVLAAWALSERRRPWRAVLAWLWAAAILFAVIQLRRHLTLDLGAGVALGLLCGWLCARPAFLFSFRYRTT</sequence>
<keyword evidence="4" id="KW-1185">Reference proteome</keyword>
<dbReference type="CDD" id="cd03386">
    <property type="entry name" value="PAP2_Aur1_like"/>
    <property type="match status" value="1"/>
</dbReference>
<evidence type="ECO:0000256" key="1">
    <source>
        <dbReference type="SAM" id="Phobius"/>
    </source>
</evidence>
<organism evidence="3 4">
    <name type="scientific">Chromobacterium subtsugae</name>
    <dbReference type="NCBI Taxonomy" id="251747"/>
    <lineage>
        <taxon>Bacteria</taxon>
        <taxon>Pseudomonadati</taxon>
        <taxon>Pseudomonadota</taxon>
        <taxon>Betaproteobacteria</taxon>
        <taxon>Neisseriales</taxon>
        <taxon>Chromobacteriaceae</taxon>
        <taxon>Chromobacterium</taxon>
    </lineage>
</organism>
<dbReference type="Gene3D" id="1.20.144.10">
    <property type="entry name" value="Phosphatidic acid phosphatase type 2/haloperoxidase"/>
    <property type="match status" value="1"/>
</dbReference>
<keyword evidence="1" id="KW-0812">Transmembrane</keyword>
<dbReference type="Pfam" id="PF14378">
    <property type="entry name" value="PAP2_3"/>
    <property type="match status" value="1"/>
</dbReference>
<dbReference type="EMBL" id="JAHDTB010000014">
    <property type="protein sequence ID" value="MBW8289082.1"/>
    <property type="molecule type" value="Genomic_DNA"/>
</dbReference>
<feature type="transmembrane region" description="Helical" evidence="1">
    <location>
        <begin position="183"/>
        <end position="202"/>
    </location>
</feature>